<dbReference type="InterPro" id="IPR036890">
    <property type="entry name" value="HATPase_C_sf"/>
</dbReference>
<dbReference type="EC" id="2.7.13.3" evidence="2"/>
<keyword evidence="6 12" id="KW-0418">Kinase</keyword>
<dbReference type="EMBL" id="PDKJ01000019">
    <property type="protein sequence ID" value="RXJ65887.1"/>
    <property type="molecule type" value="Genomic_DNA"/>
</dbReference>
<comment type="catalytic activity">
    <reaction evidence="1">
        <text>ATP + protein L-histidine = ADP + protein N-phospho-L-histidine.</text>
        <dbReference type="EC" id="2.7.13.3"/>
    </reaction>
</comment>
<feature type="chain" id="PRO_5020486424" description="histidine kinase" evidence="10">
    <location>
        <begin position="19"/>
        <end position="622"/>
    </location>
</feature>
<evidence type="ECO:0000259" key="11">
    <source>
        <dbReference type="PROSITE" id="PS50109"/>
    </source>
</evidence>
<feature type="transmembrane region" description="Helical" evidence="9">
    <location>
        <begin position="326"/>
        <end position="350"/>
    </location>
</feature>
<evidence type="ECO:0000256" key="5">
    <source>
        <dbReference type="ARBA" id="ARBA00022741"/>
    </source>
</evidence>
<dbReference type="Pfam" id="PF07696">
    <property type="entry name" value="7TMR-DISMED2"/>
    <property type="match status" value="1"/>
</dbReference>
<proteinExistence type="predicted"/>
<evidence type="ECO:0000256" key="2">
    <source>
        <dbReference type="ARBA" id="ARBA00012438"/>
    </source>
</evidence>
<organism evidence="12 13">
    <name type="scientific">Halarcobacter ebronensis</name>
    <dbReference type="NCBI Taxonomy" id="1462615"/>
    <lineage>
        <taxon>Bacteria</taxon>
        <taxon>Pseudomonadati</taxon>
        <taxon>Campylobacterota</taxon>
        <taxon>Epsilonproteobacteria</taxon>
        <taxon>Campylobacterales</taxon>
        <taxon>Arcobacteraceae</taxon>
        <taxon>Halarcobacter</taxon>
    </lineage>
</organism>
<protein>
    <recommendedName>
        <fullName evidence="2">histidine kinase</fullName>
        <ecNumber evidence="2">2.7.13.3</ecNumber>
    </recommendedName>
</protein>
<keyword evidence="7" id="KW-0067">ATP-binding</keyword>
<feature type="domain" description="Histidine kinase" evidence="11">
    <location>
        <begin position="428"/>
        <end position="615"/>
    </location>
</feature>
<dbReference type="Gene3D" id="3.30.450.20">
    <property type="entry name" value="PAS domain"/>
    <property type="match status" value="1"/>
</dbReference>
<keyword evidence="10" id="KW-0732">Signal</keyword>
<dbReference type="AlphaFoldDB" id="A0A4Q0Y6R5"/>
<evidence type="ECO:0000256" key="8">
    <source>
        <dbReference type="SAM" id="Coils"/>
    </source>
</evidence>
<evidence type="ECO:0000313" key="13">
    <source>
        <dbReference type="Proteomes" id="UP000290172"/>
    </source>
</evidence>
<dbReference type="Gene3D" id="2.60.40.2380">
    <property type="match status" value="1"/>
</dbReference>
<feature type="transmembrane region" description="Helical" evidence="9">
    <location>
        <begin position="356"/>
        <end position="376"/>
    </location>
</feature>
<feature type="transmembrane region" description="Helical" evidence="9">
    <location>
        <begin position="207"/>
        <end position="231"/>
    </location>
</feature>
<dbReference type="Pfam" id="PF07695">
    <property type="entry name" value="7TMR-DISM_7TM"/>
    <property type="match status" value="1"/>
</dbReference>
<keyword evidence="4" id="KW-0808">Transferase</keyword>
<dbReference type="Pfam" id="PF07568">
    <property type="entry name" value="HisKA_2"/>
    <property type="match status" value="1"/>
</dbReference>
<keyword evidence="9" id="KW-0812">Transmembrane</keyword>
<keyword evidence="3" id="KW-0597">Phosphoprotein</keyword>
<dbReference type="InterPro" id="IPR005467">
    <property type="entry name" value="His_kinase_dom"/>
</dbReference>
<keyword evidence="8" id="KW-0175">Coiled coil</keyword>
<keyword evidence="5" id="KW-0547">Nucleotide-binding</keyword>
<keyword evidence="9" id="KW-0472">Membrane</keyword>
<reference evidence="12 13" key="1">
    <citation type="submission" date="2017-10" db="EMBL/GenBank/DDBJ databases">
        <title>Genomics of the genus Arcobacter.</title>
        <authorList>
            <person name="Perez-Cataluna A."/>
            <person name="Figueras M.J."/>
        </authorList>
    </citation>
    <scope>NUCLEOTIDE SEQUENCE [LARGE SCALE GENOMIC DNA]</scope>
    <source>
        <strain evidence="12 13">CECT 8993</strain>
    </source>
</reference>
<dbReference type="PROSITE" id="PS50109">
    <property type="entry name" value="HIS_KIN"/>
    <property type="match status" value="1"/>
</dbReference>
<dbReference type="InterPro" id="IPR011623">
    <property type="entry name" value="7TMR_DISM_rcpt_extracell_dom1"/>
</dbReference>
<dbReference type="InterPro" id="IPR011495">
    <property type="entry name" value="Sig_transdc_His_kin_sub2_dim/P"/>
</dbReference>
<evidence type="ECO:0000256" key="6">
    <source>
        <dbReference type="ARBA" id="ARBA00022777"/>
    </source>
</evidence>
<dbReference type="InterPro" id="IPR011622">
    <property type="entry name" value="7TMR_DISM_rcpt_extracell_dom2"/>
</dbReference>
<dbReference type="InterPro" id="IPR003594">
    <property type="entry name" value="HATPase_dom"/>
</dbReference>
<gene>
    <name evidence="12" type="ORF">CRV08_14175</name>
</gene>
<dbReference type="Gene3D" id="3.30.565.10">
    <property type="entry name" value="Histidine kinase-like ATPase, C-terminal domain"/>
    <property type="match status" value="1"/>
</dbReference>
<dbReference type="PANTHER" id="PTHR41523:SF8">
    <property type="entry name" value="ETHYLENE RESPONSE SENSOR PROTEIN"/>
    <property type="match status" value="1"/>
</dbReference>
<feature type="transmembrane region" description="Helical" evidence="9">
    <location>
        <begin position="301"/>
        <end position="319"/>
    </location>
</feature>
<feature type="transmembrane region" description="Helical" evidence="9">
    <location>
        <begin position="275"/>
        <end position="295"/>
    </location>
</feature>
<evidence type="ECO:0000256" key="9">
    <source>
        <dbReference type="SAM" id="Phobius"/>
    </source>
</evidence>
<evidence type="ECO:0000256" key="4">
    <source>
        <dbReference type="ARBA" id="ARBA00022679"/>
    </source>
</evidence>
<feature type="transmembrane region" description="Helical" evidence="9">
    <location>
        <begin position="243"/>
        <end position="263"/>
    </location>
</feature>
<dbReference type="Proteomes" id="UP000290172">
    <property type="component" value="Unassembled WGS sequence"/>
</dbReference>
<dbReference type="Pfam" id="PF02518">
    <property type="entry name" value="HATPase_c"/>
    <property type="match status" value="1"/>
</dbReference>
<evidence type="ECO:0000256" key="1">
    <source>
        <dbReference type="ARBA" id="ARBA00000085"/>
    </source>
</evidence>
<evidence type="ECO:0000256" key="7">
    <source>
        <dbReference type="ARBA" id="ARBA00022840"/>
    </source>
</evidence>
<dbReference type="RefSeq" id="WP_128983260.1">
    <property type="nucleotide sequence ID" value="NZ_PDKJ01000019.1"/>
</dbReference>
<sequence>MKLKIIILLLFLSSLLHAQIIKLDKITKSTDILSNSEIYIDKTKNLTIDDIIKNDLKFEPNSKKILPYGYSPDFNVWIKFTLQNNSNSILDRIIEYDNPLTTTVNFYDPDKNYQEQKNGLFSKDFTRNSVNPTFEAHLKANETKTYYLNVSSYITTLIIKVKLWQEEAFFNKEVFHQIILALFFGSMLILGVYNLFIFFFTKDLSYLYYVLYIFGIVFHQLVYVGFIKFFIDSAQTIHNLIETASIIVAFPVLALGMFTKTFLQTKQYPKHNLILNVFLILIPIAILFFLFSNGYDKYRNLFTMLLLIYLMYLTLYAAIKRNRQAYFILFAWTIFLTSGMLMFLSSAGIFNIYEHVPYFVEISFILEAILFSIALANRINSLQKEKEEANKKLLDQQKNETKILAKKVEERTVDLTKALEEKSLLLKELNHRVKNNMQTIVSLIRLQNDEVEDERLQDVLMTIQNRINAMSHLHELLYRKDDISSINAFEYFEVLVEEVKYSYQKDIEIILNVKTELRIEDAIYCGLILNELLTNSFKYAFPKKEGNIYINLKKNDNTFLLEVKDNGIGYDKKSIKDNSLGTLLIHTLATQQLDGEIVTDSQDGVKVSITWIDYEKGKDFNS</sequence>
<feature type="transmembrane region" description="Helical" evidence="9">
    <location>
        <begin position="178"/>
        <end position="200"/>
    </location>
</feature>
<dbReference type="GO" id="GO:0004673">
    <property type="term" value="F:protein histidine kinase activity"/>
    <property type="evidence" value="ECO:0007669"/>
    <property type="project" value="UniProtKB-EC"/>
</dbReference>
<dbReference type="SUPFAM" id="SSF55874">
    <property type="entry name" value="ATPase domain of HSP90 chaperone/DNA topoisomerase II/histidine kinase"/>
    <property type="match status" value="1"/>
</dbReference>
<evidence type="ECO:0000256" key="10">
    <source>
        <dbReference type="SAM" id="SignalP"/>
    </source>
</evidence>
<accession>A0A4Q0Y6R5</accession>
<evidence type="ECO:0000256" key="3">
    <source>
        <dbReference type="ARBA" id="ARBA00022553"/>
    </source>
</evidence>
<evidence type="ECO:0000313" key="12">
    <source>
        <dbReference type="EMBL" id="RXJ65887.1"/>
    </source>
</evidence>
<dbReference type="GO" id="GO:0005524">
    <property type="term" value="F:ATP binding"/>
    <property type="evidence" value="ECO:0007669"/>
    <property type="project" value="UniProtKB-KW"/>
</dbReference>
<dbReference type="PANTHER" id="PTHR41523">
    <property type="entry name" value="TWO-COMPONENT SYSTEM SENSOR PROTEIN"/>
    <property type="match status" value="1"/>
</dbReference>
<keyword evidence="9" id="KW-1133">Transmembrane helix</keyword>
<feature type="signal peptide" evidence="10">
    <location>
        <begin position="1"/>
        <end position="18"/>
    </location>
</feature>
<name>A0A4Q0Y6R5_9BACT</name>
<feature type="coiled-coil region" evidence="8">
    <location>
        <begin position="372"/>
        <end position="411"/>
    </location>
</feature>
<comment type="caution">
    <text evidence="12">The sequence shown here is derived from an EMBL/GenBank/DDBJ whole genome shotgun (WGS) entry which is preliminary data.</text>
</comment>